<evidence type="ECO:0000313" key="1">
    <source>
        <dbReference type="EMBL" id="CAG9312800.1"/>
    </source>
</evidence>
<dbReference type="Proteomes" id="UP001162131">
    <property type="component" value="Unassembled WGS sequence"/>
</dbReference>
<keyword evidence="2" id="KW-1185">Reference proteome</keyword>
<comment type="caution">
    <text evidence="1">The sequence shown here is derived from an EMBL/GenBank/DDBJ whole genome shotgun (WGS) entry which is preliminary data.</text>
</comment>
<sequence>MESEESLIAVPIPVSEIGPSVPSPAYPSNYWVNWQIHNSLMNIQSLPESKYVTSSDDDIVKLPKKRGRRPLRPFDPIKKKTEEKDKYWLRSFRSFMKFNYPKIEHTLSTQDKVFLQEYLSPRGKPDKGNKFLSYGKKYKDYLFSHQIFVDQYREWFKSYGQAELSKKCKVGSDLWFVYYDYASKDLFSYSVSKKTEDEHKESEDLLLAKLEENPMMQVIGYYYITAFLRFFENNNANKNNSS</sequence>
<proteinExistence type="predicted"/>
<protein>
    <submittedName>
        <fullName evidence="1">Uncharacterized protein</fullName>
    </submittedName>
</protein>
<name>A0AAU9IG60_9CILI</name>
<dbReference type="EMBL" id="CAJZBQ010000009">
    <property type="protein sequence ID" value="CAG9312800.1"/>
    <property type="molecule type" value="Genomic_DNA"/>
</dbReference>
<gene>
    <name evidence="1" type="ORF">BSTOLATCC_MIC7592</name>
</gene>
<organism evidence="1 2">
    <name type="scientific">Blepharisma stoltei</name>
    <dbReference type="NCBI Taxonomy" id="1481888"/>
    <lineage>
        <taxon>Eukaryota</taxon>
        <taxon>Sar</taxon>
        <taxon>Alveolata</taxon>
        <taxon>Ciliophora</taxon>
        <taxon>Postciliodesmatophora</taxon>
        <taxon>Heterotrichea</taxon>
        <taxon>Heterotrichida</taxon>
        <taxon>Blepharismidae</taxon>
        <taxon>Blepharisma</taxon>
    </lineage>
</organism>
<accession>A0AAU9IG60</accession>
<dbReference type="AlphaFoldDB" id="A0AAU9IG60"/>
<evidence type="ECO:0000313" key="2">
    <source>
        <dbReference type="Proteomes" id="UP001162131"/>
    </source>
</evidence>
<reference evidence="1" key="1">
    <citation type="submission" date="2021-09" db="EMBL/GenBank/DDBJ databases">
        <authorList>
            <consortium name="AG Swart"/>
            <person name="Singh M."/>
            <person name="Singh A."/>
            <person name="Seah K."/>
            <person name="Emmerich C."/>
        </authorList>
    </citation>
    <scope>NUCLEOTIDE SEQUENCE</scope>
    <source>
        <strain evidence="1">ATCC30299</strain>
    </source>
</reference>